<reference evidence="2" key="1">
    <citation type="submission" date="2020-07" db="EMBL/GenBank/DDBJ databases">
        <title>Description of Mycobacterium gordonae subsp. intergordonae subsp.nov. and Mycobacterium gordonae subsp. gordonae subsp. nov.</title>
        <authorList>
            <person name="Huang H."/>
        </authorList>
    </citation>
    <scope>NUCLEOTIDE SEQUENCE [LARGE SCALE GENOMIC DNA]</scope>
    <source>
        <strain evidence="2">24T</strain>
    </source>
</reference>
<dbReference type="InterPro" id="IPR017520">
    <property type="entry name" value="CHP03086"/>
</dbReference>
<dbReference type="Gene3D" id="1.20.120.450">
    <property type="entry name" value="dinb family like domain"/>
    <property type="match status" value="1"/>
</dbReference>
<gene>
    <name evidence="2" type="ORF">H0P51_22195</name>
</gene>
<organism evidence="2 3">
    <name type="scientific">Mycobacterium vicinigordonae</name>
    <dbReference type="NCBI Taxonomy" id="1719132"/>
    <lineage>
        <taxon>Bacteria</taxon>
        <taxon>Bacillati</taxon>
        <taxon>Actinomycetota</taxon>
        <taxon>Actinomycetes</taxon>
        <taxon>Mycobacteriales</taxon>
        <taxon>Mycobacteriaceae</taxon>
        <taxon>Mycobacterium</taxon>
    </lineage>
</organism>
<evidence type="ECO:0000313" key="3">
    <source>
        <dbReference type="Proteomes" id="UP000510682"/>
    </source>
</evidence>
<dbReference type="InterPro" id="IPR034660">
    <property type="entry name" value="DinB/YfiT-like"/>
</dbReference>
<dbReference type="SUPFAM" id="SSF109854">
    <property type="entry name" value="DinB/YfiT-like putative metalloenzymes"/>
    <property type="match status" value="1"/>
</dbReference>
<proteinExistence type="predicted"/>
<dbReference type="AlphaFoldDB" id="A0A7D6HNA3"/>
<evidence type="ECO:0000259" key="1">
    <source>
        <dbReference type="Pfam" id="PF11716"/>
    </source>
</evidence>
<dbReference type="InterPro" id="IPR017517">
    <property type="entry name" value="Maleyloyr_isom"/>
</dbReference>
<reference evidence="2" key="2">
    <citation type="submission" date="2020-07" db="EMBL/GenBank/DDBJ databases">
        <authorList>
            <person name="Yu X."/>
        </authorList>
    </citation>
    <scope>NUCLEOTIDE SEQUENCE [LARGE SCALE GENOMIC DNA]</scope>
    <source>
        <strain evidence="2">24T</strain>
    </source>
</reference>
<dbReference type="Pfam" id="PF11716">
    <property type="entry name" value="MDMPI_N"/>
    <property type="match status" value="1"/>
</dbReference>
<protein>
    <submittedName>
        <fullName evidence="2">TIGR03086 family protein</fullName>
    </submittedName>
</protein>
<evidence type="ECO:0000313" key="2">
    <source>
        <dbReference type="EMBL" id="QLL06431.1"/>
    </source>
</evidence>
<accession>A0A7D6HNA3</accession>
<dbReference type="RefSeq" id="WP_180915010.1">
    <property type="nucleotide sequence ID" value="NZ_CP059165.1"/>
</dbReference>
<dbReference type="NCBIfam" id="TIGR03086">
    <property type="entry name" value="TIGR03086 family metal-binding protein"/>
    <property type="match status" value="1"/>
</dbReference>
<name>A0A7D6HNA3_9MYCO</name>
<dbReference type="EMBL" id="CP059165">
    <property type="protein sequence ID" value="QLL06431.1"/>
    <property type="molecule type" value="Genomic_DNA"/>
</dbReference>
<dbReference type="NCBIfam" id="TIGR03083">
    <property type="entry name" value="maleylpyruvate isomerase family mycothiol-dependent enzyme"/>
    <property type="match status" value="1"/>
</dbReference>
<keyword evidence="3" id="KW-1185">Reference proteome</keyword>
<sequence>MTDSALDALETARSQLTPRLKAINMAQWNNTTTCPEWNLRQLVNHVVGLHHRIARILRGGSREQFIATREDDWLGTDHIAAWQRGTNALDDAIGSLADLNTVVAYRVPLPARDAVGLVAFDTAIHIWDISRAIGFDERLDDALVEFALDFIEWVLNEPRLSFFTPPVGPPPSGAAPQGRLLYLAGREP</sequence>
<dbReference type="KEGG" id="mgor:H0P51_22195"/>
<dbReference type="Proteomes" id="UP000510682">
    <property type="component" value="Chromosome"/>
</dbReference>
<feature type="domain" description="Mycothiol-dependent maleylpyruvate isomerase metal-binding" evidence="1">
    <location>
        <begin position="10"/>
        <end position="129"/>
    </location>
</feature>
<dbReference type="GO" id="GO:0046872">
    <property type="term" value="F:metal ion binding"/>
    <property type="evidence" value="ECO:0007669"/>
    <property type="project" value="InterPro"/>
</dbReference>
<dbReference type="InterPro" id="IPR024344">
    <property type="entry name" value="MDMPI_metal-binding"/>
</dbReference>